<evidence type="ECO:0000313" key="2">
    <source>
        <dbReference type="EMBL" id="KII74167.1"/>
    </source>
</evidence>
<feature type="chain" id="PRO_5002165122" evidence="1">
    <location>
        <begin position="24"/>
        <end position="186"/>
    </location>
</feature>
<sequence length="186" mass="21534">MRICIDQMLLNIVLFFSICLHTGFNLGCCKSKLSKEAPISISKDYQLQYKYWKNAPNYFVFYFQELYDMPDISNQILYISKNGGKTLGRWKPEIDGNSIYVEEFLPIKNTLVFSSVTITQLNGFIQQFLVHLSNDPQSDPSCDIINGSPNSFLKPDSTLLNEIGLLFLEKEVNYKAQYGYLRYKLF</sequence>
<proteinExistence type="predicted"/>
<dbReference type="AlphaFoldDB" id="A0A0C2NJH3"/>
<dbReference type="EMBL" id="JWZT01000514">
    <property type="protein sequence ID" value="KII74167.1"/>
    <property type="molecule type" value="Genomic_DNA"/>
</dbReference>
<dbReference type="Proteomes" id="UP000031668">
    <property type="component" value="Unassembled WGS sequence"/>
</dbReference>
<protein>
    <submittedName>
        <fullName evidence="2">Uncharacterized protein</fullName>
    </submittedName>
</protein>
<keyword evidence="1" id="KW-0732">Signal</keyword>
<feature type="signal peptide" evidence="1">
    <location>
        <begin position="1"/>
        <end position="23"/>
    </location>
</feature>
<comment type="caution">
    <text evidence="2">The sequence shown here is derived from an EMBL/GenBank/DDBJ whole genome shotgun (WGS) entry which is preliminary data.</text>
</comment>
<name>A0A0C2NJH3_THEKT</name>
<evidence type="ECO:0000313" key="3">
    <source>
        <dbReference type="Proteomes" id="UP000031668"/>
    </source>
</evidence>
<gene>
    <name evidence="2" type="ORF">RF11_02659</name>
</gene>
<reference evidence="2 3" key="1">
    <citation type="journal article" date="2014" name="Genome Biol. Evol.">
        <title>The genome of the myxosporean Thelohanellus kitauei shows adaptations to nutrient acquisition within its fish host.</title>
        <authorList>
            <person name="Yang Y."/>
            <person name="Xiong J."/>
            <person name="Zhou Z."/>
            <person name="Huo F."/>
            <person name="Miao W."/>
            <person name="Ran C."/>
            <person name="Liu Y."/>
            <person name="Zhang J."/>
            <person name="Feng J."/>
            <person name="Wang M."/>
            <person name="Wang M."/>
            <person name="Wang L."/>
            <person name="Yao B."/>
        </authorList>
    </citation>
    <scope>NUCLEOTIDE SEQUENCE [LARGE SCALE GENOMIC DNA]</scope>
    <source>
        <strain evidence="2">Wuqing</strain>
    </source>
</reference>
<keyword evidence="3" id="KW-1185">Reference proteome</keyword>
<organism evidence="2 3">
    <name type="scientific">Thelohanellus kitauei</name>
    <name type="common">Myxosporean</name>
    <dbReference type="NCBI Taxonomy" id="669202"/>
    <lineage>
        <taxon>Eukaryota</taxon>
        <taxon>Metazoa</taxon>
        <taxon>Cnidaria</taxon>
        <taxon>Myxozoa</taxon>
        <taxon>Myxosporea</taxon>
        <taxon>Bivalvulida</taxon>
        <taxon>Platysporina</taxon>
        <taxon>Myxobolidae</taxon>
        <taxon>Thelohanellus</taxon>
    </lineage>
</organism>
<evidence type="ECO:0000256" key="1">
    <source>
        <dbReference type="SAM" id="SignalP"/>
    </source>
</evidence>
<accession>A0A0C2NJH3</accession>